<evidence type="ECO:0000313" key="2">
    <source>
        <dbReference type="Proteomes" id="UP000695022"/>
    </source>
</evidence>
<accession>A0ABM1EP95</accession>
<reference evidence="3" key="1">
    <citation type="submission" date="2025-08" db="UniProtKB">
        <authorList>
            <consortium name="RefSeq"/>
        </authorList>
    </citation>
    <scope>IDENTIFICATION</scope>
</reference>
<dbReference type="InterPro" id="IPR011701">
    <property type="entry name" value="MFS"/>
</dbReference>
<feature type="transmembrane region" description="Helical" evidence="1">
    <location>
        <begin position="315"/>
        <end position="336"/>
    </location>
</feature>
<feature type="transmembrane region" description="Helical" evidence="1">
    <location>
        <begin position="109"/>
        <end position="131"/>
    </location>
</feature>
<name>A0ABM1EP95_PRICU</name>
<dbReference type="PANTHER" id="PTHR11360:SF284">
    <property type="entry name" value="EG:103B4.3 PROTEIN-RELATED"/>
    <property type="match status" value="1"/>
</dbReference>
<dbReference type="PANTHER" id="PTHR11360">
    <property type="entry name" value="MONOCARBOXYLATE TRANSPORTER"/>
    <property type="match status" value="1"/>
</dbReference>
<feature type="transmembrane region" description="Helical" evidence="1">
    <location>
        <begin position="348"/>
        <end position="368"/>
    </location>
</feature>
<dbReference type="Gene3D" id="1.20.1250.20">
    <property type="entry name" value="MFS general substrate transporter like domains"/>
    <property type="match status" value="1"/>
</dbReference>
<evidence type="ECO:0000313" key="3">
    <source>
        <dbReference type="RefSeq" id="XP_014674016.1"/>
    </source>
</evidence>
<dbReference type="Proteomes" id="UP000695022">
    <property type="component" value="Unplaced"/>
</dbReference>
<evidence type="ECO:0000256" key="1">
    <source>
        <dbReference type="SAM" id="Phobius"/>
    </source>
</evidence>
<dbReference type="InterPro" id="IPR050327">
    <property type="entry name" value="Proton-linked_MCT"/>
</dbReference>
<keyword evidence="1" id="KW-0472">Membrane</keyword>
<feature type="transmembrane region" description="Helical" evidence="1">
    <location>
        <begin position="23"/>
        <end position="49"/>
    </location>
</feature>
<sequence>MGGDAGLAPFASILSNKYGHRQVIIVGGLLAGLGLSSSYFATTLTAMYISYGVAFGAETATIRQPSPVSILVVYFRTAHTRSDPSRCICGTGVGSLLFPYLTEFLLQQYNIGGTFLVSGAVTLNIVAAGALMRPLSATVAPPSEKIPPREGAGDGVDNVGFCDDDAETLSSGVVVCIESHTAPQCSDGATVACKDGARAKDGAAAITFPWHLLKDAGFILFALSLTLFIFAYLSIYQLMPLITDKLGDGSFSGATMIAFMSIAETICRVLWGVVWDHGVFRKPNVRMIGIGILLFLSGGLVFACIFITVNELLAGWTMVTGVLVAGVLSTFIPITMDIAGPTQVGNGYSIVMVGQGAVMAVGPLFTGYLVDTSGSVDSALYLLGASFILGGIFVGVIPLVRRCRHPETEISSTETDYSDDNLQGNTTNVKIFAEVSYLDNDRFLSTRL</sequence>
<dbReference type="InterPro" id="IPR036259">
    <property type="entry name" value="MFS_trans_sf"/>
</dbReference>
<feature type="transmembrane region" description="Helical" evidence="1">
    <location>
        <begin position="218"/>
        <end position="239"/>
    </location>
</feature>
<protein>
    <submittedName>
        <fullName evidence="3">Monocarboxylate transporter 7-like</fullName>
    </submittedName>
</protein>
<keyword evidence="1" id="KW-1133">Transmembrane helix</keyword>
<gene>
    <name evidence="3" type="primary">LOC106814232</name>
</gene>
<dbReference type="GeneID" id="106814232"/>
<dbReference type="RefSeq" id="XP_014674016.1">
    <property type="nucleotide sequence ID" value="XM_014818530.1"/>
</dbReference>
<proteinExistence type="predicted"/>
<feature type="transmembrane region" description="Helical" evidence="1">
    <location>
        <begin position="287"/>
        <end position="309"/>
    </location>
</feature>
<dbReference type="Pfam" id="PF07690">
    <property type="entry name" value="MFS_1"/>
    <property type="match status" value="1"/>
</dbReference>
<dbReference type="SUPFAM" id="SSF103473">
    <property type="entry name" value="MFS general substrate transporter"/>
    <property type="match status" value="1"/>
</dbReference>
<feature type="transmembrane region" description="Helical" evidence="1">
    <location>
        <begin position="380"/>
        <end position="400"/>
    </location>
</feature>
<organism evidence="2 3">
    <name type="scientific">Priapulus caudatus</name>
    <name type="common">Priapulid worm</name>
    <dbReference type="NCBI Taxonomy" id="37621"/>
    <lineage>
        <taxon>Eukaryota</taxon>
        <taxon>Metazoa</taxon>
        <taxon>Ecdysozoa</taxon>
        <taxon>Scalidophora</taxon>
        <taxon>Priapulida</taxon>
        <taxon>Priapulimorpha</taxon>
        <taxon>Priapulimorphida</taxon>
        <taxon>Priapulidae</taxon>
        <taxon>Priapulus</taxon>
    </lineage>
</organism>
<keyword evidence="2" id="KW-1185">Reference proteome</keyword>
<feature type="transmembrane region" description="Helical" evidence="1">
    <location>
        <begin position="251"/>
        <end position="275"/>
    </location>
</feature>
<keyword evidence="1" id="KW-0812">Transmembrane</keyword>